<proteinExistence type="predicted"/>
<accession>A0A9D2KH92</accession>
<sequence>MEKEQSIDRVDQDVEERREAYKRREREAIAEMSGETAEEPEESKEKEQEE</sequence>
<evidence type="ECO:0000313" key="2">
    <source>
        <dbReference type="EMBL" id="HJA03003.1"/>
    </source>
</evidence>
<gene>
    <name evidence="2" type="ORF">H9797_06505</name>
</gene>
<evidence type="ECO:0000256" key="1">
    <source>
        <dbReference type="SAM" id="MobiDB-lite"/>
    </source>
</evidence>
<evidence type="ECO:0000313" key="3">
    <source>
        <dbReference type="Proteomes" id="UP000824221"/>
    </source>
</evidence>
<reference evidence="2" key="1">
    <citation type="journal article" date="2021" name="PeerJ">
        <title>Extensive microbial diversity within the chicken gut microbiome revealed by metagenomics and culture.</title>
        <authorList>
            <person name="Gilroy R."/>
            <person name="Ravi A."/>
            <person name="Getino M."/>
            <person name="Pursley I."/>
            <person name="Horton D.L."/>
            <person name="Alikhan N.F."/>
            <person name="Baker D."/>
            <person name="Gharbi K."/>
            <person name="Hall N."/>
            <person name="Watson M."/>
            <person name="Adriaenssens E.M."/>
            <person name="Foster-Nyarko E."/>
            <person name="Jarju S."/>
            <person name="Secka A."/>
            <person name="Antonio M."/>
            <person name="Oren A."/>
            <person name="Chaudhuri R.R."/>
            <person name="La Ragione R."/>
            <person name="Hildebrand F."/>
            <person name="Pallen M.J."/>
        </authorList>
    </citation>
    <scope>NUCLEOTIDE SEQUENCE</scope>
    <source>
        <strain evidence="2">CHK156-179</strain>
    </source>
</reference>
<dbReference type="Proteomes" id="UP000824221">
    <property type="component" value="Unassembled WGS sequence"/>
</dbReference>
<protein>
    <submittedName>
        <fullName evidence="2">Uncharacterized protein</fullName>
    </submittedName>
</protein>
<feature type="region of interest" description="Disordered" evidence="1">
    <location>
        <begin position="1"/>
        <end position="50"/>
    </location>
</feature>
<dbReference type="EMBL" id="DXAJ01000099">
    <property type="protein sequence ID" value="HJA03003.1"/>
    <property type="molecule type" value="Genomic_DNA"/>
</dbReference>
<name>A0A9D2KH92_9FIRM</name>
<dbReference type="AlphaFoldDB" id="A0A9D2KH92"/>
<reference evidence="2" key="2">
    <citation type="submission" date="2021-04" db="EMBL/GenBank/DDBJ databases">
        <authorList>
            <person name="Gilroy R."/>
        </authorList>
    </citation>
    <scope>NUCLEOTIDE SEQUENCE</scope>
    <source>
        <strain evidence="2">CHK156-179</strain>
    </source>
</reference>
<feature type="compositionally biased region" description="Basic and acidic residues" evidence="1">
    <location>
        <begin position="1"/>
        <end position="29"/>
    </location>
</feature>
<comment type="caution">
    <text evidence="2">The sequence shown here is derived from an EMBL/GenBank/DDBJ whole genome shotgun (WGS) entry which is preliminary data.</text>
</comment>
<organism evidence="2 3">
    <name type="scientific">Candidatus Gallimonas gallistercoris</name>
    <dbReference type="NCBI Taxonomy" id="2838602"/>
    <lineage>
        <taxon>Bacteria</taxon>
        <taxon>Bacillati</taxon>
        <taxon>Bacillota</taxon>
        <taxon>Clostridia</taxon>
        <taxon>Candidatus Gallimonas</taxon>
    </lineage>
</organism>